<organism evidence="1">
    <name type="scientific">uncultured Leptolyngbya sp</name>
    <dbReference type="NCBI Taxonomy" id="332963"/>
    <lineage>
        <taxon>Bacteria</taxon>
        <taxon>Bacillati</taxon>
        <taxon>Cyanobacteriota</taxon>
        <taxon>Cyanophyceae</taxon>
        <taxon>Leptolyngbyales</taxon>
        <taxon>Leptolyngbyaceae</taxon>
        <taxon>Leptolyngbya group</taxon>
        <taxon>Leptolyngbya</taxon>
        <taxon>environmental samples</taxon>
    </lineage>
</organism>
<accession>A0A6J4PB44</accession>
<protein>
    <submittedName>
        <fullName evidence="1">Uncharacterized protein</fullName>
    </submittedName>
</protein>
<dbReference type="AlphaFoldDB" id="A0A6J4PB44"/>
<gene>
    <name evidence="1" type="ORF">AVDCRST_MAG94-6444</name>
</gene>
<name>A0A6J4PB44_9CYAN</name>
<evidence type="ECO:0000313" key="1">
    <source>
        <dbReference type="EMBL" id="CAA9411294.1"/>
    </source>
</evidence>
<sequence>MGKGEERYGVRTMVVLQKSVEIYNFLYCFPLQAASPRIFSGLS</sequence>
<reference evidence="1" key="1">
    <citation type="submission" date="2020-02" db="EMBL/GenBank/DDBJ databases">
        <authorList>
            <person name="Meier V. D."/>
        </authorList>
    </citation>
    <scope>NUCLEOTIDE SEQUENCE</scope>
    <source>
        <strain evidence="1">AVDCRST_MAG94</strain>
    </source>
</reference>
<dbReference type="EMBL" id="CADCTY010002216">
    <property type="protein sequence ID" value="CAA9411294.1"/>
    <property type="molecule type" value="Genomic_DNA"/>
</dbReference>
<proteinExistence type="predicted"/>